<geneLocation type="plastid" evidence="1"/>
<gene>
    <name evidence="1" type="primary">ycf58</name>
</gene>
<organism evidence="1">
    <name type="scientific">Sphondylothamnion multifidum</name>
    <dbReference type="NCBI Taxonomy" id="193186"/>
    <lineage>
        <taxon>Eukaryota</taxon>
        <taxon>Rhodophyta</taxon>
        <taxon>Florideophyceae</taxon>
        <taxon>Rhodymeniophycidae</taxon>
        <taxon>Ceramiales</taxon>
        <taxon>Ceramiaceae</taxon>
        <taxon>Sphondylothamnion</taxon>
    </lineage>
</organism>
<protein>
    <submittedName>
        <fullName evidence="1">Uncharacterized protein</fullName>
    </submittedName>
</protein>
<name>A0A4D6WZ84_9FLOR</name>
<dbReference type="EMBL" id="MK814736">
    <property type="protein sequence ID" value="QCI08756.1"/>
    <property type="molecule type" value="Genomic_DNA"/>
</dbReference>
<dbReference type="AlphaFoldDB" id="A0A4D6WZ84"/>
<reference evidence="1" key="2">
    <citation type="submission" date="2019-04" db="EMBL/GenBank/DDBJ databases">
        <authorList>
            <person name="Pasella M."/>
        </authorList>
    </citation>
    <scope>NUCLEOTIDE SEQUENCE</scope>
    <source>
        <strain evidence="1">PD2995</strain>
    </source>
</reference>
<accession>A0A4D6WZ84</accession>
<sequence length="147" mass="17755">MSSILELTHLQGNWIVTKNVCLIQKNKTYIYKEEISINNYNNENYKKYEESENTLYFSKNRIKLIDINYTKQKISVNNIHIISKNVDVIYKIQYFRHNHFKVQYKINDIECYEHVYSINNNVKLSIAILMKSKKYIATMFTSYIKKF</sequence>
<evidence type="ECO:0000313" key="1">
    <source>
        <dbReference type="EMBL" id="QCI08756.1"/>
    </source>
</evidence>
<keyword evidence="1" id="KW-0934">Plastid</keyword>
<proteinExistence type="predicted"/>
<reference evidence="1" key="1">
    <citation type="journal article" date="2019" name="Mol. Phylogenet. Evol.">
        <title>Morphological evolution and classification of the red algal order Ceramiales inferred using plastid phylogenomics.</title>
        <authorList>
            <person name="Diaz-Tapia P."/>
            <person name="Pasella M.M."/>
            <person name="Verbruggen H."/>
            <person name="Maggs C.A."/>
        </authorList>
    </citation>
    <scope>NUCLEOTIDE SEQUENCE</scope>
    <source>
        <strain evidence="1">PD2995</strain>
    </source>
</reference>